<name>A0A1R0H0R6_9FUNG</name>
<dbReference type="AlphaFoldDB" id="A0A1R0H0R6"/>
<proteinExistence type="predicted"/>
<keyword evidence="3" id="KW-1185">Reference proteome</keyword>
<dbReference type="OrthoDB" id="294052at2759"/>
<feature type="compositionally biased region" description="Polar residues" evidence="1">
    <location>
        <begin position="595"/>
        <end position="610"/>
    </location>
</feature>
<protein>
    <submittedName>
        <fullName evidence="2">Uncharacterized protein</fullName>
    </submittedName>
</protein>
<evidence type="ECO:0000313" key="3">
    <source>
        <dbReference type="Proteomes" id="UP000187455"/>
    </source>
</evidence>
<evidence type="ECO:0000256" key="1">
    <source>
        <dbReference type="SAM" id="MobiDB-lite"/>
    </source>
</evidence>
<evidence type="ECO:0000313" key="2">
    <source>
        <dbReference type="EMBL" id="OLY82725.1"/>
    </source>
</evidence>
<comment type="caution">
    <text evidence="2">The sequence shown here is derived from an EMBL/GenBank/DDBJ whole genome shotgun (WGS) entry which is preliminary data.</text>
</comment>
<gene>
    <name evidence="2" type="ORF">AYI68_g3147</name>
</gene>
<dbReference type="EMBL" id="LSSL01001286">
    <property type="protein sequence ID" value="OLY82725.1"/>
    <property type="molecule type" value="Genomic_DNA"/>
</dbReference>
<organism evidence="2 3">
    <name type="scientific">Smittium mucronatum</name>
    <dbReference type="NCBI Taxonomy" id="133383"/>
    <lineage>
        <taxon>Eukaryota</taxon>
        <taxon>Fungi</taxon>
        <taxon>Fungi incertae sedis</taxon>
        <taxon>Zoopagomycota</taxon>
        <taxon>Kickxellomycotina</taxon>
        <taxon>Harpellomycetes</taxon>
        <taxon>Harpellales</taxon>
        <taxon>Legeriomycetaceae</taxon>
        <taxon>Smittium</taxon>
    </lineage>
</organism>
<dbReference type="Proteomes" id="UP000187455">
    <property type="component" value="Unassembled WGS sequence"/>
</dbReference>
<sequence length="802" mass="91879">MNIRYDASSKLLDAKDGMVKVAVKTVLLNIIKGFLEFSRINHTAHCSKLISPLAFFTLLLVKNHIALNIILEGGGPSCFVISLMRSIREMHDDIIRLLLNREISNHKLNQSVDQVLEDHTEQLSYLNDLLSIGTDEINYEIIKSFHERLVLYTYLHFISIGNRLSASPIETTSMKVSTLFLAQTFATIKNKRFLNQLVLDIFKVPDTHHHQLLPFSHFQDSTFDFCSPYLLSNKNHPQLLTPYLYLCAQVLKNNNMDRNILDKTIFKGTSEEDSQQESPEDKCKFPCSRFIENLLLRNPIERPWETFALEAYIFERLVIRKQGDFIPNSKSIKNRIQPLIDLIIKELKIMLTKDEVQISKIYKACLVNIEISMNEILRKMETKSSCTINVPVSFYSQTYDSQSDSKNPSLSKLSPSYEFIPDRIETAIYVLFFLLKWKNLIDNGPDSIIDKNKWWPFENLSFPSCGPTEGSFIDVHPKDLVKIVNFVPLKGVSKILNENPEFFSKNFQQDLYFEMLSENTKNIYVSQIFNVNSPDTSRNQISTYSKGNGVRPYYESNLFNSLFKPNFDILEIFGLSSVPKINGLKNSSKEKNPDINISNNKCTPNNFSEDSSPEHENMDSERIYLSLYLGEYVLFLKSTPYIFLDSGKTTNVDGLDSDSLHPVSDSTNKKIRLMVLKKFPLEDLVLYAHGLNSLIGGKEYPKSNHGFFSGISRLGKDSSNPSGEDQLLTLSLLSPSRLTKNSSSKSKNFTKLDTENSDPQYCIATLRDARLTSKVYQYLLNNKFIYRQKIILEILNTINSIL</sequence>
<reference evidence="2 3" key="1">
    <citation type="journal article" date="2016" name="Mol. Biol. Evol.">
        <title>Genome-Wide Survey of Gut Fungi (Harpellales) Reveals the First Horizontally Transferred Ubiquitin Gene from a Mosquito Host.</title>
        <authorList>
            <person name="Wang Y."/>
            <person name="White M.M."/>
            <person name="Kvist S."/>
            <person name="Moncalvo J.M."/>
        </authorList>
    </citation>
    <scope>NUCLEOTIDE SEQUENCE [LARGE SCALE GENOMIC DNA]</scope>
    <source>
        <strain evidence="2 3">ALG-7-W6</strain>
    </source>
</reference>
<feature type="region of interest" description="Disordered" evidence="1">
    <location>
        <begin position="588"/>
        <end position="615"/>
    </location>
</feature>
<accession>A0A1R0H0R6</accession>